<feature type="region of interest" description="Disordered" evidence="12">
    <location>
        <begin position="12"/>
        <end position="32"/>
    </location>
</feature>
<dbReference type="Proteomes" id="UP000243807">
    <property type="component" value="Chromosome"/>
</dbReference>
<evidence type="ECO:0000256" key="1">
    <source>
        <dbReference type="ARBA" id="ARBA00001400"/>
    </source>
</evidence>
<dbReference type="InterPro" id="IPR005122">
    <property type="entry name" value="Uracil-DNA_glycosylase-like"/>
</dbReference>
<evidence type="ECO:0000256" key="11">
    <source>
        <dbReference type="ARBA" id="ARBA00023204"/>
    </source>
</evidence>
<dbReference type="PANTHER" id="PTHR33693">
    <property type="entry name" value="TYPE-5 URACIL-DNA GLYCOSYLASE"/>
    <property type="match status" value="1"/>
</dbReference>
<feature type="compositionally biased region" description="Low complexity" evidence="12">
    <location>
        <begin position="14"/>
        <end position="24"/>
    </location>
</feature>
<evidence type="ECO:0000256" key="7">
    <source>
        <dbReference type="ARBA" id="ARBA00022763"/>
    </source>
</evidence>
<dbReference type="Pfam" id="PF03167">
    <property type="entry name" value="UDG"/>
    <property type="match status" value="1"/>
</dbReference>
<dbReference type="PANTHER" id="PTHR33693:SF1">
    <property type="entry name" value="TYPE-4 URACIL-DNA GLYCOSYLASE"/>
    <property type="match status" value="1"/>
</dbReference>
<keyword evidence="10" id="KW-0411">Iron-sulfur</keyword>
<proteinExistence type="inferred from homology"/>
<dbReference type="GO" id="GO:0046872">
    <property type="term" value="F:metal ion binding"/>
    <property type="evidence" value="ECO:0007669"/>
    <property type="project" value="UniProtKB-KW"/>
</dbReference>
<keyword evidence="15" id="KW-1185">Reference proteome</keyword>
<accession>A0A1P8UKX2</accession>
<dbReference type="GO" id="GO:0004844">
    <property type="term" value="F:uracil DNA N-glycosylase activity"/>
    <property type="evidence" value="ECO:0007669"/>
    <property type="project" value="UniProtKB-EC"/>
</dbReference>
<keyword evidence="5" id="KW-0004">4Fe-4S</keyword>
<evidence type="ECO:0000313" key="14">
    <source>
        <dbReference type="EMBL" id="APZ44496.1"/>
    </source>
</evidence>
<evidence type="ECO:0000256" key="10">
    <source>
        <dbReference type="ARBA" id="ARBA00023014"/>
    </source>
</evidence>
<dbReference type="STRING" id="1765967.BW247_02355"/>
<keyword evidence="8" id="KW-0378">Hydrolase</keyword>
<evidence type="ECO:0000256" key="8">
    <source>
        <dbReference type="ARBA" id="ARBA00022801"/>
    </source>
</evidence>
<dbReference type="SMART" id="SM00986">
    <property type="entry name" value="UDG"/>
    <property type="match status" value="1"/>
</dbReference>
<name>A0A1P8UKX2_9GAMM</name>
<dbReference type="EC" id="3.2.2.27" evidence="3"/>
<dbReference type="InterPro" id="IPR051536">
    <property type="entry name" value="UDG_Type-4/5"/>
</dbReference>
<evidence type="ECO:0000259" key="13">
    <source>
        <dbReference type="SMART" id="SM00986"/>
    </source>
</evidence>
<dbReference type="RefSeq" id="WP_076838258.1">
    <property type="nucleotide sequence ID" value="NZ_CP019434.1"/>
</dbReference>
<keyword evidence="11" id="KW-0234">DNA repair</keyword>
<dbReference type="InterPro" id="IPR005273">
    <property type="entry name" value="Ura-DNA_glyco_family4"/>
</dbReference>
<protein>
    <recommendedName>
        <fullName evidence="4">Type-4 uracil-DNA glycosylase</fullName>
        <ecNumber evidence="3">3.2.2.27</ecNumber>
    </recommendedName>
</protein>
<dbReference type="CDD" id="cd10030">
    <property type="entry name" value="UDG-F4_TTUDGA_SPO1dp_like"/>
    <property type="match status" value="1"/>
</dbReference>
<evidence type="ECO:0000256" key="5">
    <source>
        <dbReference type="ARBA" id="ARBA00022485"/>
    </source>
</evidence>
<dbReference type="AlphaFoldDB" id="A0A1P8UKX2"/>
<keyword evidence="9" id="KW-0408">Iron</keyword>
<comment type="catalytic activity">
    <reaction evidence="1">
        <text>Hydrolyzes single-stranded DNA or mismatched double-stranded DNA and polynucleotides, releasing free uracil.</text>
        <dbReference type="EC" id="3.2.2.27"/>
    </reaction>
</comment>
<organism evidence="14 15">
    <name type="scientific">Acidihalobacter ferrooxydans</name>
    <dbReference type="NCBI Taxonomy" id="1765967"/>
    <lineage>
        <taxon>Bacteria</taxon>
        <taxon>Pseudomonadati</taxon>
        <taxon>Pseudomonadota</taxon>
        <taxon>Gammaproteobacteria</taxon>
        <taxon>Chromatiales</taxon>
        <taxon>Ectothiorhodospiraceae</taxon>
        <taxon>Acidihalobacter</taxon>
    </lineage>
</organism>
<keyword evidence="6" id="KW-0479">Metal-binding</keyword>
<dbReference type="InterPro" id="IPR036895">
    <property type="entry name" value="Uracil-DNA_glycosylase-like_sf"/>
</dbReference>
<gene>
    <name evidence="14" type="ORF">BW247_02355</name>
</gene>
<feature type="domain" description="Uracil-DNA glycosylase-like" evidence="13">
    <location>
        <begin position="79"/>
        <end position="227"/>
    </location>
</feature>
<evidence type="ECO:0000256" key="9">
    <source>
        <dbReference type="ARBA" id="ARBA00023004"/>
    </source>
</evidence>
<evidence type="ECO:0000256" key="3">
    <source>
        <dbReference type="ARBA" id="ARBA00012030"/>
    </source>
</evidence>
<dbReference type="SUPFAM" id="SSF52141">
    <property type="entry name" value="Uracil-DNA glycosylase-like"/>
    <property type="match status" value="1"/>
</dbReference>
<sequence length="237" mass="25731">MGIQAWVLRRAEPEPAAAAESAQPGVARPASARVQIGETDRDASVVQPGVAELDWSGLEARVAACRLCSLHTTRTRTVFGSGARDADWMIIGEGPGAEEDRQGEPFVGPAGHLLNNMLRALDLTREAVYIANIVKCRPPGNRDPQPEEAAACRAYLERQIALVRPRLILAVGRVAAQNLLETTVPVGKLRGRVHRYGAAQRPLIVTYHPAYLLRSPEHKAQAWEDLQLARGALEGHP</sequence>
<reference evidence="14 15" key="1">
    <citation type="submission" date="2017-01" db="EMBL/GenBank/DDBJ databases">
        <title>Draft sequence of Acidihalobacter ferrooxidans strain DSM 14175 (strain V8).</title>
        <authorList>
            <person name="Khaleque H.N."/>
            <person name="Ramsay J.P."/>
            <person name="Murphy R.J.T."/>
            <person name="Kaksonen A.H."/>
            <person name="Boxall N.J."/>
            <person name="Watkin E.L.J."/>
        </authorList>
    </citation>
    <scope>NUCLEOTIDE SEQUENCE [LARGE SCALE GENOMIC DNA]</scope>
    <source>
        <strain evidence="14 15">V8</strain>
    </source>
</reference>
<evidence type="ECO:0000256" key="2">
    <source>
        <dbReference type="ARBA" id="ARBA00006521"/>
    </source>
</evidence>
<dbReference type="Gene3D" id="3.40.470.10">
    <property type="entry name" value="Uracil-DNA glycosylase-like domain"/>
    <property type="match status" value="1"/>
</dbReference>
<dbReference type="GO" id="GO:0051539">
    <property type="term" value="F:4 iron, 4 sulfur cluster binding"/>
    <property type="evidence" value="ECO:0007669"/>
    <property type="project" value="UniProtKB-KW"/>
</dbReference>
<dbReference type="SMART" id="SM00987">
    <property type="entry name" value="UreE_C"/>
    <property type="match status" value="1"/>
</dbReference>
<dbReference type="KEGG" id="afy:BW247_02355"/>
<dbReference type="NCBIfam" id="TIGR00758">
    <property type="entry name" value="UDG_fam4"/>
    <property type="match status" value="1"/>
</dbReference>
<dbReference type="GO" id="GO:0006281">
    <property type="term" value="P:DNA repair"/>
    <property type="evidence" value="ECO:0007669"/>
    <property type="project" value="UniProtKB-KW"/>
</dbReference>
<evidence type="ECO:0000256" key="6">
    <source>
        <dbReference type="ARBA" id="ARBA00022723"/>
    </source>
</evidence>
<evidence type="ECO:0000313" key="15">
    <source>
        <dbReference type="Proteomes" id="UP000243807"/>
    </source>
</evidence>
<evidence type="ECO:0000256" key="4">
    <source>
        <dbReference type="ARBA" id="ARBA00019403"/>
    </source>
</evidence>
<comment type="similarity">
    <text evidence="2">Belongs to the uracil-DNA glycosylase (UDG) superfamily. Type 4 (UDGa) family.</text>
</comment>
<keyword evidence="7" id="KW-0227">DNA damage</keyword>
<dbReference type="EMBL" id="CP019434">
    <property type="protein sequence ID" value="APZ44496.1"/>
    <property type="molecule type" value="Genomic_DNA"/>
</dbReference>
<evidence type="ECO:0000256" key="12">
    <source>
        <dbReference type="SAM" id="MobiDB-lite"/>
    </source>
</evidence>